<dbReference type="SUPFAM" id="SSF57667">
    <property type="entry name" value="beta-beta-alpha zinc fingers"/>
    <property type="match status" value="1"/>
</dbReference>
<organism evidence="4 5">
    <name type="scientific">Aspergillus versicolor CBS 583.65</name>
    <dbReference type="NCBI Taxonomy" id="1036611"/>
    <lineage>
        <taxon>Eukaryota</taxon>
        <taxon>Fungi</taxon>
        <taxon>Dikarya</taxon>
        <taxon>Ascomycota</taxon>
        <taxon>Pezizomycotina</taxon>
        <taxon>Eurotiomycetes</taxon>
        <taxon>Eurotiomycetidae</taxon>
        <taxon>Eurotiales</taxon>
        <taxon>Aspergillaceae</taxon>
        <taxon>Aspergillus</taxon>
        <taxon>Aspergillus subgen. Nidulantes</taxon>
    </lineage>
</organism>
<feature type="region of interest" description="Disordered" evidence="2">
    <location>
        <begin position="591"/>
        <end position="646"/>
    </location>
</feature>
<gene>
    <name evidence="4" type="ORF">ASPVEDRAFT_257880</name>
</gene>
<dbReference type="Proteomes" id="UP000184073">
    <property type="component" value="Unassembled WGS sequence"/>
</dbReference>
<proteinExistence type="predicted"/>
<dbReference type="OrthoDB" id="7295497at2759"/>
<evidence type="ECO:0000256" key="1">
    <source>
        <dbReference type="PROSITE-ProRule" id="PRU00042"/>
    </source>
</evidence>
<feature type="region of interest" description="Disordered" evidence="2">
    <location>
        <begin position="425"/>
        <end position="454"/>
    </location>
</feature>
<dbReference type="PROSITE" id="PS00028">
    <property type="entry name" value="ZINC_FINGER_C2H2_1"/>
    <property type="match status" value="1"/>
</dbReference>
<evidence type="ECO:0000256" key="2">
    <source>
        <dbReference type="SAM" id="MobiDB-lite"/>
    </source>
</evidence>
<feature type="compositionally biased region" description="Polar residues" evidence="2">
    <location>
        <begin position="634"/>
        <end position="646"/>
    </location>
</feature>
<dbReference type="GO" id="GO:0006357">
    <property type="term" value="P:regulation of transcription by RNA polymerase II"/>
    <property type="evidence" value="ECO:0007669"/>
    <property type="project" value="TreeGrafter"/>
</dbReference>
<reference evidence="5" key="1">
    <citation type="journal article" date="2017" name="Genome Biol.">
        <title>Comparative genomics reveals high biological diversity and specific adaptations in the industrially and medically important fungal genus Aspergillus.</title>
        <authorList>
            <person name="de Vries R.P."/>
            <person name="Riley R."/>
            <person name="Wiebenga A."/>
            <person name="Aguilar-Osorio G."/>
            <person name="Amillis S."/>
            <person name="Uchima C.A."/>
            <person name="Anderluh G."/>
            <person name="Asadollahi M."/>
            <person name="Askin M."/>
            <person name="Barry K."/>
            <person name="Battaglia E."/>
            <person name="Bayram O."/>
            <person name="Benocci T."/>
            <person name="Braus-Stromeyer S.A."/>
            <person name="Caldana C."/>
            <person name="Canovas D."/>
            <person name="Cerqueira G.C."/>
            <person name="Chen F."/>
            <person name="Chen W."/>
            <person name="Choi C."/>
            <person name="Clum A."/>
            <person name="Dos Santos R.A."/>
            <person name="Damasio A.R."/>
            <person name="Diallinas G."/>
            <person name="Emri T."/>
            <person name="Fekete E."/>
            <person name="Flipphi M."/>
            <person name="Freyberg S."/>
            <person name="Gallo A."/>
            <person name="Gournas C."/>
            <person name="Habgood R."/>
            <person name="Hainaut M."/>
            <person name="Harispe M.L."/>
            <person name="Henrissat B."/>
            <person name="Hilden K.S."/>
            <person name="Hope R."/>
            <person name="Hossain A."/>
            <person name="Karabika E."/>
            <person name="Karaffa L."/>
            <person name="Karanyi Z."/>
            <person name="Krasevec N."/>
            <person name="Kuo A."/>
            <person name="Kusch H."/>
            <person name="LaButti K."/>
            <person name="Lagendijk E.L."/>
            <person name="Lapidus A."/>
            <person name="Levasseur A."/>
            <person name="Lindquist E."/>
            <person name="Lipzen A."/>
            <person name="Logrieco A.F."/>
            <person name="MacCabe A."/>
            <person name="Maekelae M.R."/>
            <person name="Malavazi I."/>
            <person name="Melin P."/>
            <person name="Meyer V."/>
            <person name="Mielnichuk N."/>
            <person name="Miskei M."/>
            <person name="Molnar A.P."/>
            <person name="Mule G."/>
            <person name="Ngan C.Y."/>
            <person name="Orejas M."/>
            <person name="Orosz E."/>
            <person name="Ouedraogo J.P."/>
            <person name="Overkamp K.M."/>
            <person name="Park H.-S."/>
            <person name="Perrone G."/>
            <person name="Piumi F."/>
            <person name="Punt P.J."/>
            <person name="Ram A.F."/>
            <person name="Ramon A."/>
            <person name="Rauscher S."/>
            <person name="Record E."/>
            <person name="Riano-Pachon D.M."/>
            <person name="Robert V."/>
            <person name="Roehrig J."/>
            <person name="Ruller R."/>
            <person name="Salamov A."/>
            <person name="Salih N.S."/>
            <person name="Samson R.A."/>
            <person name="Sandor E."/>
            <person name="Sanguinetti M."/>
            <person name="Schuetze T."/>
            <person name="Sepcic K."/>
            <person name="Shelest E."/>
            <person name="Sherlock G."/>
            <person name="Sophianopoulou V."/>
            <person name="Squina F.M."/>
            <person name="Sun H."/>
            <person name="Susca A."/>
            <person name="Todd R.B."/>
            <person name="Tsang A."/>
            <person name="Unkles S.E."/>
            <person name="van de Wiele N."/>
            <person name="van Rossen-Uffink D."/>
            <person name="Oliveira J.V."/>
            <person name="Vesth T.C."/>
            <person name="Visser J."/>
            <person name="Yu J.-H."/>
            <person name="Zhou M."/>
            <person name="Andersen M.R."/>
            <person name="Archer D.B."/>
            <person name="Baker S.E."/>
            <person name="Benoit I."/>
            <person name="Brakhage A.A."/>
            <person name="Braus G.H."/>
            <person name="Fischer R."/>
            <person name="Frisvad J.C."/>
            <person name="Goldman G.H."/>
            <person name="Houbraken J."/>
            <person name="Oakley B."/>
            <person name="Pocsi I."/>
            <person name="Scazzocchio C."/>
            <person name="Seiboth B."/>
            <person name="vanKuyk P.A."/>
            <person name="Wortman J."/>
            <person name="Dyer P.S."/>
            <person name="Grigoriev I.V."/>
        </authorList>
    </citation>
    <scope>NUCLEOTIDE SEQUENCE [LARGE SCALE GENOMIC DNA]</scope>
    <source>
        <strain evidence="5">CBS 583.65</strain>
    </source>
</reference>
<evidence type="ECO:0000313" key="5">
    <source>
        <dbReference type="Proteomes" id="UP000184073"/>
    </source>
</evidence>
<dbReference type="EMBL" id="KV878125">
    <property type="protein sequence ID" value="OJI96859.1"/>
    <property type="molecule type" value="Genomic_DNA"/>
</dbReference>
<dbReference type="Pfam" id="PF00096">
    <property type="entry name" value="zf-C2H2"/>
    <property type="match status" value="1"/>
</dbReference>
<dbReference type="STRING" id="1036611.A0A1L9P5S6"/>
<dbReference type="PANTHER" id="PTHR46179:SF19">
    <property type="entry name" value="C2H2 FINGER DOMAIN TRANSCRIPTION FACTOR (EUROFUNG)-RELATED"/>
    <property type="match status" value="1"/>
</dbReference>
<feature type="region of interest" description="Disordered" evidence="2">
    <location>
        <begin position="110"/>
        <end position="138"/>
    </location>
</feature>
<name>A0A1L9P5S6_ASPVE</name>
<dbReference type="AlphaFoldDB" id="A0A1L9P5S6"/>
<dbReference type="InterPro" id="IPR036236">
    <property type="entry name" value="Znf_C2H2_sf"/>
</dbReference>
<keyword evidence="5" id="KW-1185">Reference proteome</keyword>
<keyword evidence="1" id="KW-0862">Zinc</keyword>
<dbReference type="SMART" id="SM00355">
    <property type="entry name" value="ZnF_C2H2"/>
    <property type="match status" value="3"/>
</dbReference>
<dbReference type="GO" id="GO:0008270">
    <property type="term" value="F:zinc ion binding"/>
    <property type="evidence" value="ECO:0007669"/>
    <property type="project" value="UniProtKB-KW"/>
</dbReference>
<dbReference type="InterPro" id="IPR013087">
    <property type="entry name" value="Znf_C2H2_type"/>
</dbReference>
<dbReference type="GO" id="GO:0005634">
    <property type="term" value="C:nucleus"/>
    <property type="evidence" value="ECO:0007669"/>
    <property type="project" value="TreeGrafter"/>
</dbReference>
<evidence type="ECO:0000259" key="3">
    <source>
        <dbReference type="PROSITE" id="PS50157"/>
    </source>
</evidence>
<dbReference type="PROSITE" id="PS50157">
    <property type="entry name" value="ZINC_FINGER_C2H2_2"/>
    <property type="match status" value="2"/>
</dbReference>
<feature type="compositionally biased region" description="Low complexity" evidence="2">
    <location>
        <begin position="67"/>
        <end position="85"/>
    </location>
</feature>
<feature type="compositionally biased region" description="Low complexity" evidence="2">
    <location>
        <begin position="270"/>
        <end position="280"/>
    </location>
</feature>
<accession>A0A1L9P5S6</accession>
<keyword evidence="1" id="KW-0863">Zinc-finger</keyword>
<dbReference type="RefSeq" id="XP_040662622.1">
    <property type="nucleotide sequence ID" value="XM_040809816.1"/>
</dbReference>
<feature type="region of interest" description="Disordered" evidence="2">
    <location>
        <begin position="185"/>
        <end position="226"/>
    </location>
</feature>
<keyword evidence="1" id="KW-0479">Metal-binding</keyword>
<feature type="compositionally biased region" description="Low complexity" evidence="2">
    <location>
        <begin position="253"/>
        <end position="262"/>
    </location>
</feature>
<feature type="domain" description="C2H2-type" evidence="3">
    <location>
        <begin position="629"/>
        <end position="665"/>
    </location>
</feature>
<dbReference type="InterPro" id="IPR051061">
    <property type="entry name" value="Zinc_finger_trans_reg"/>
</dbReference>
<feature type="domain" description="C2H2-type" evidence="3">
    <location>
        <begin position="578"/>
        <end position="608"/>
    </location>
</feature>
<evidence type="ECO:0000313" key="4">
    <source>
        <dbReference type="EMBL" id="OJI96859.1"/>
    </source>
</evidence>
<feature type="compositionally biased region" description="Polar residues" evidence="2">
    <location>
        <begin position="425"/>
        <end position="436"/>
    </location>
</feature>
<sequence>MFMHPSVRKGDTEPTSVPFINYPDSVFIQDDQYLPEYSQDIPFQFLSQEQPRLQSPFHYRQDLTFVSPPNSVPSSPTTSSPASSISHFPATTAASANYAAVFDGSSSSFEAPSMTPAPSYNPEIHIQHSGSPQPQSYLPQYQPQQFVFDNSQMLAQQYINNHGWENNAQLSTPAHAHAIPRMAHQYTASQQQTPNSSLGRSPGNSFNGNNYNSASAKPLPTPVHTPVQQTFLTPQFQKNDLSQDGSYSFMAEQQQNQPQHQHQPSDHSHTASVSTVSHNSPVTPQNHYEETDDSSKAAGNGETQFPADDRWLDDYLRFDLPPEYNAASGLIPKLNRTMTDIYQDELLNPAAVTTPQAANQSSSQQHALLAPSYPNMIANRLQAANSARTQSPVGSIHRERSPFRQNSPLAAEYENDAFRQQQAVTSVPTSQNGMSMQPQPQPKQPKTISPKDAVLNDFNEGDDHGLHMPYQPDFNLGDTLGLRQDNTFQAPSFPSVDSFPAQFNQAPNQQFSFNHPEQSRRQSLQQQQSFLHQTPDFPASMPRFESTGSDVYSNDMASPSMSRTVQRPQNTSAEGGTYTCTYHGCTQRFETPSRLQKHKREAHRQTTPGGHHMVPRGDVSSRNSQAGPHKCERTNPSTGKPCNSVFSRPYDLTRHEDTIHNARKQKVRCHLCTEEKTFSRNDALTRHMRVVHPEVDWPGKQKRRGRE</sequence>
<dbReference type="Gene3D" id="3.30.160.60">
    <property type="entry name" value="Classic Zinc Finger"/>
    <property type="match status" value="2"/>
</dbReference>
<feature type="compositionally biased region" description="Polar residues" evidence="2">
    <location>
        <begin position="186"/>
        <end position="215"/>
    </location>
</feature>
<feature type="region of interest" description="Disordered" evidence="2">
    <location>
        <begin position="509"/>
        <end position="529"/>
    </location>
</feature>
<feature type="region of interest" description="Disordered" evidence="2">
    <location>
        <begin position="251"/>
        <end position="306"/>
    </location>
</feature>
<dbReference type="PANTHER" id="PTHR46179">
    <property type="entry name" value="ZINC FINGER PROTEIN"/>
    <property type="match status" value="1"/>
</dbReference>
<dbReference type="VEuPathDB" id="FungiDB:ASPVEDRAFT_257880"/>
<feature type="region of interest" description="Disordered" evidence="2">
    <location>
        <begin position="66"/>
        <end position="85"/>
    </location>
</feature>
<dbReference type="GeneID" id="63725327"/>
<protein>
    <recommendedName>
        <fullName evidence="3">C2H2-type domain-containing protein</fullName>
    </recommendedName>
</protein>